<organism evidence="4 6">
    <name type="scientific">Micromonospora musae</name>
    <dbReference type="NCBI Taxonomy" id="1894970"/>
    <lineage>
        <taxon>Bacteria</taxon>
        <taxon>Bacillati</taxon>
        <taxon>Actinomycetota</taxon>
        <taxon>Actinomycetes</taxon>
        <taxon>Micromonosporales</taxon>
        <taxon>Micromonosporaceae</taxon>
        <taxon>Micromonospora</taxon>
    </lineage>
</organism>
<dbReference type="PANTHER" id="PTHR38589:SF1">
    <property type="entry name" value="BLR0621 PROTEIN"/>
    <property type="match status" value="1"/>
</dbReference>
<protein>
    <recommendedName>
        <fullName evidence="2">L,D-TPase catalytic domain-containing protein</fullName>
    </recommendedName>
</protein>
<evidence type="ECO:0000256" key="1">
    <source>
        <dbReference type="SAM" id="MobiDB-lite"/>
    </source>
</evidence>
<evidence type="ECO:0000313" key="6">
    <source>
        <dbReference type="Proteomes" id="UP000275865"/>
    </source>
</evidence>
<dbReference type="EMBL" id="RAZS01000004">
    <property type="protein sequence ID" value="RKN20097.1"/>
    <property type="molecule type" value="Genomic_DNA"/>
</dbReference>
<dbReference type="InterPro" id="IPR005490">
    <property type="entry name" value="LD_TPept_cat_dom"/>
</dbReference>
<feature type="region of interest" description="Disordered" evidence="1">
    <location>
        <begin position="1"/>
        <end position="37"/>
    </location>
</feature>
<dbReference type="PANTHER" id="PTHR38589">
    <property type="entry name" value="BLR0621 PROTEIN"/>
    <property type="match status" value="1"/>
</dbReference>
<name>A0A3A9XZZ4_9ACTN</name>
<accession>A0A3A9XZZ4</accession>
<feature type="compositionally biased region" description="Low complexity" evidence="1">
    <location>
        <begin position="25"/>
        <end position="36"/>
    </location>
</feature>
<proteinExistence type="predicted"/>
<dbReference type="Proteomes" id="UP000271548">
    <property type="component" value="Unassembled WGS sequence"/>
</dbReference>
<evidence type="ECO:0000259" key="2">
    <source>
        <dbReference type="Pfam" id="PF03734"/>
    </source>
</evidence>
<dbReference type="GO" id="GO:0016740">
    <property type="term" value="F:transferase activity"/>
    <property type="evidence" value="ECO:0007669"/>
    <property type="project" value="InterPro"/>
</dbReference>
<reference evidence="5 6" key="1">
    <citation type="submission" date="2018-09" db="EMBL/GenBank/DDBJ databases">
        <title>Micromonospora sp. nov. MS1-9, isolated from a root of Musa sp.</title>
        <authorList>
            <person name="Kuncharoen N."/>
            <person name="Kudo T."/>
            <person name="Ohkuma M."/>
            <person name="Yuki M."/>
            <person name="Tanasupawat S."/>
        </authorList>
    </citation>
    <scope>NUCLEOTIDE SEQUENCE [LARGE SCALE GENOMIC DNA]</scope>
    <source>
        <strain evidence="4 6">MS1-9</strain>
        <strain evidence="3 5">NGC1-4</strain>
    </source>
</reference>
<comment type="caution">
    <text evidence="4">The sequence shown here is derived from an EMBL/GenBank/DDBJ whole genome shotgun (WGS) entry which is preliminary data.</text>
</comment>
<dbReference type="AlphaFoldDB" id="A0A3A9XZZ4"/>
<dbReference type="EMBL" id="RAZT01000010">
    <property type="protein sequence ID" value="RKN29983.1"/>
    <property type="molecule type" value="Genomic_DNA"/>
</dbReference>
<dbReference type="Pfam" id="PF03734">
    <property type="entry name" value="YkuD"/>
    <property type="match status" value="1"/>
</dbReference>
<feature type="compositionally biased region" description="Polar residues" evidence="1">
    <location>
        <begin position="10"/>
        <end position="24"/>
    </location>
</feature>
<gene>
    <name evidence="4" type="ORF">D7044_20470</name>
    <name evidence="3" type="ORF">D7147_14520</name>
</gene>
<feature type="domain" description="L,D-TPase catalytic" evidence="2">
    <location>
        <begin position="99"/>
        <end position="223"/>
    </location>
</feature>
<evidence type="ECO:0000313" key="3">
    <source>
        <dbReference type="EMBL" id="RKN20097.1"/>
    </source>
</evidence>
<evidence type="ECO:0000313" key="5">
    <source>
        <dbReference type="Proteomes" id="UP000271548"/>
    </source>
</evidence>
<dbReference type="Proteomes" id="UP000275865">
    <property type="component" value="Unassembled WGS sequence"/>
</dbReference>
<sequence>MSLSFPPPASRSTKPSLSRSPSRVPTSEAATPAASSNIASRLHTIPAGTRQLIVVHTNGYGTSVASLETFEKVNGVWRPKFGVMSARIGAKGFSDSHQEGISTTPTGVYGIGSTMYGVLGNPGVKYSYHHLVANDYWDENPSSPTYNSFVHGTNPGGYSEALWQTVPQYNYFAVINYNIPVRSATPARGSGIFLHVSGSGATAGCVSLAQSNLLRVLEWLDPAASPRIVMAPSQNLGRY</sequence>
<evidence type="ECO:0000313" key="4">
    <source>
        <dbReference type="EMBL" id="RKN29983.1"/>
    </source>
</evidence>
<keyword evidence="5" id="KW-1185">Reference proteome</keyword>